<evidence type="ECO:0000313" key="2">
    <source>
        <dbReference type="Proteomes" id="UP001239111"/>
    </source>
</evidence>
<reference evidence="1" key="1">
    <citation type="submission" date="2023-04" db="EMBL/GenBank/DDBJ databases">
        <title>A chromosome-level genome assembly of the parasitoid wasp Eretmocerus hayati.</title>
        <authorList>
            <person name="Zhong Y."/>
            <person name="Liu S."/>
            <person name="Liu Y."/>
        </authorList>
    </citation>
    <scope>NUCLEOTIDE SEQUENCE</scope>
    <source>
        <strain evidence="1">ZJU_SS_LIU_2023</strain>
    </source>
</reference>
<organism evidence="1 2">
    <name type="scientific">Eretmocerus hayati</name>
    <dbReference type="NCBI Taxonomy" id="131215"/>
    <lineage>
        <taxon>Eukaryota</taxon>
        <taxon>Metazoa</taxon>
        <taxon>Ecdysozoa</taxon>
        <taxon>Arthropoda</taxon>
        <taxon>Hexapoda</taxon>
        <taxon>Insecta</taxon>
        <taxon>Pterygota</taxon>
        <taxon>Neoptera</taxon>
        <taxon>Endopterygota</taxon>
        <taxon>Hymenoptera</taxon>
        <taxon>Apocrita</taxon>
        <taxon>Proctotrupomorpha</taxon>
        <taxon>Chalcidoidea</taxon>
        <taxon>Aphelinidae</taxon>
        <taxon>Aphelininae</taxon>
        <taxon>Eretmocerus</taxon>
    </lineage>
</organism>
<accession>A0ACC2NVF0</accession>
<comment type="caution">
    <text evidence="1">The sequence shown here is derived from an EMBL/GenBank/DDBJ whole genome shotgun (WGS) entry which is preliminary data.</text>
</comment>
<protein>
    <submittedName>
        <fullName evidence="1">Uncharacterized protein</fullName>
    </submittedName>
</protein>
<keyword evidence="2" id="KW-1185">Reference proteome</keyword>
<name>A0ACC2NVF0_9HYME</name>
<gene>
    <name evidence="1" type="ORF">QAD02_010898</name>
</gene>
<proteinExistence type="predicted"/>
<sequence>MSNDSCTRISPKRRKRKRVDSSDSQITEEERNEKISSENIKAESSDTSDFEEVTIEGTTSSFTEEVSESSSITCNVPAEDLSIESMNNPAVYMYMCKHCNIYFSQLHLLRHHTESMHPHINAIKSNLEPPFDCKVCNFVTLDRATLTRHITLKHHLSKLLNVKKPSITIQLHPVKSSQSPEHSPPPSPSKPAQNPEKVEDEHVEDSMKEEVTSDEVKLETSKTALQEEPKLTQECGDHDYIHIYGLQKSPVPEDYDGEDQSLEQSPSFNQPLITTESEMMVRPSSPVDEILDEDLAQEEIVSTSDIPEESQIEQQLILEVVDMIPQQELEFEIEHQPLVFDQTVAIENSTLVSESNDTLHATELDEDSSLSETVITDSAEEKRDREANQIPPSTRVRNNYICEYCHTVVEGRGAMRFHIRREHNAEWLARKRQELKFKPIYDSEDLTHPCHLCEFKARRRVTLNAHIRRKHPTEKRRRGKPPIKPPVGEEFKCGGCDFTTKHIFKLELHIERKHTLEPTYECEMCGKKYKTKIDLAAHIKFLHMNSASVCDICGKLCRNTNALHVHRKNEHYTPKFKCPHCARRMVTQENLNQHIERQHLNRVKPLCHYCGKSFDQINKLKEHVRSHTGERPFKCKVCGRSFGRAGVYRQHMLTHSGVKPYVCDICGKAFTQKPGLIGHRKSHPGAKDPLPVVFINEIIKKVTQEGPSTSDGPAKEVTLGANNTESSGSDGPSLPNEPSILQDEPVIHIPENPEDGEFNVLSYASDQHDDPLESLQLSEIIEECPEEIINDISL</sequence>
<evidence type="ECO:0000313" key="1">
    <source>
        <dbReference type="EMBL" id="KAJ8675112.1"/>
    </source>
</evidence>
<dbReference type="EMBL" id="CM056742">
    <property type="protein sequence ID" value="KAJ8675112.1"/>
    <property type="molecule type" value="Genomic_DNA"/>
</dbReference>
<dbReference type="Proteomes" id="UP001239111">
    <property type="component" value="Chromosome 2"/>
</dbReference>